<reference evidence="5" key="1">
    <citation type="submission" date="2023-06" db="EMBL/GenBank/DDBJ databases">
        <title>Black Yeasts Isolated from many extreme environments.</title>
        <authorList>
            <person name="Coleine C."/>
            <person name="Stajich J.E."/>
            <person name="Selbmann L."/>
        </authorList>
    </citation>
    <scope>NUCLEOTIDE SEQUENCE</scope>
    <source>
        <strain evidence="5">CCFEE 5200</strain>
    </source>
</reference>
<keyword evidence="6" id="KW-1185">Reference proteome</keyword>
<comment type="caution">
    <text evidence="5">The sequence shown here is derived from an EMBL/GenBank/DDBJ whole genome shotgun (WGS) entry which is preliminary data.</text>
</comment>
<dbReference type="InterPro" id="IPR051911">
    <property type="entry name" value="SDR_oxidoreductase"/>
</dbReference>
<dbReference type="AlphaFoldDB" id="A0AAN6KMH5"/>
<comment type="similarity">
    <text evidence="1 4">Belongs to the short-chain dehydrogenases/reductases (SDR) family.</text>
</comment>
<dbReference type="CDD" id="cd05374">
    <property type="entry name" value="17beta-HSD-like_SDR_c"/>
    <property type="match status" value="1"/>
</dbReference>
<dbReference type="PRINTS" id="PR00081">
    <property type="entry name" value="GDHRDH"/>
</dbReference>
<dbReference type="InterPro" id="IPR036291">
    <property type="entry name" value="NAD(P)-bd_dom_sf"/>
</dbReference>
<dbReference type="PANTHER" id="PTHR43976">
    <property type="entry name" value="SHORT CHAIN DEHYDROGENASE"/>
    <property type="match status" value="1"/>
</dbReference>
<dbReference type="PANTHER" id="PTHR43976:SF16">
    <property type="entry name" value="SHORT-CHAIN DEHYDROGENASE_REDUCTASE FAMILY PROTEIN"/>
    <property type="match status" value="1"/>
</dbReference>
<proteinExistence type="inferred from homology"/>
<accession>A0AAN6KMH5</accession>
<dbReference type="InterPro" id="IPR020904">
    <property type="entry name" value="Sc_DH/Rdtase_CS"/>
</dbReference>
<keyword evidence="3" id="KW-0560">Oxidoreductase</keyword>
<protein>
    <recommendedName>
        <fullName evidence="7">NAD(P)-binding protein</fullName>
    </recommendedName>
</protein>
<dbReference type="GO" id="GO:0016491">
    <property type="term" value="F:oxidoreductase activity"/>
    <property type="evidence" value="ECO:0007669"/>
    <property type="project" value="UniProtKB-KW"/>
</dbReference>
<dbReference type="SUPFAM" id="SSF51735">
    <property type="entry name" value="NAD(P)-binding Rossmann-fold domains"/>
    <property type="match status" value="1"/>
</dbReference>
<dbReference type="PRINTS" id="PR00080">
    <property type="entry name" value="SDRFAMILY"/>
</dbReference>
<dbReference type="Proteomes" id="UP001175353">
    <property type="component" value="Unassembled WGS sequence"/>
</dbReference>
<dbReference type="EMBL" id="JAUJLE010000068">
    <property type="protein sequence ID" value="KAK0990933.1"/>
    <property type="molecule type" value="Genomic_DNA"/>
</dbReference>
<evidence type="ECO:0000313" key="5">
    <source>
        <dbReference type="EMBL" id="KAK0990933.1"/>
    </source>
</evidence>
<keyword evidence="2" id="KW-0521">NADP</keyword>
<evidence type="ECO:0008006" key="7">
    <source>
        <dbReference type="Google" id="ProtNLM"/>
    </source>
</evidence>
<organism evidence="5 6">
    <name type="scientific">Friedmanniomyces endolithicus</name>
    <dbReference type="NCBI Taxonomy" id="329885"/>
    <lineage>
        <taxon>Eukaryota</taxon>
        <taxon>Fungi</taxon>
        <taxon>Dikarya</taxon>
        <taxon>Ascomycota</taxon>
        <taxon>Pezizomycotina</taxon>
        <taxon>Dothideomycetes</taxon>
        <taxon>Dothideomycetidae</taxon>
        <taxon>Mycosphaerellales</taxon>
        <taxon>Teratosphaeriaceae</taxon>
        <taxon>Friedmanniomyces</taxon>
    </lineage>
</organism>
<evidence type="ECO:0000256" key="1">
    <source>
        <dbReference type="ARBA" id="ARBA00006484"/>
    </source>
</evidence>
<evidence type="ECO:0000256" key="3">
    <source>
        <dbReference type="ARBA" id="ARBA00023002"/>
    </source>
</evidence>
<sequence length="301" mass="33074">MAPQVFLITGTSTGFGNELVKICLSEGDKVVATARNSSKLKFDGTTKDNFLAVDLDVTEQQSIDNAFEKALSQFGRVDVVVNNAGYGLAGEFESLSEKQIRTQMEINFFGLLDVTRKALQVMREVNKPQGGKIQQITSIGGQRGVPNFSLYCASKWAVEGFTEALSHELKPEWNIKLTCVEPGGFRTDWAGRSMEFGERHPAYDHMDAKKTMGIPSQSQLQIHPIANTKTGERHGTQAGDPVKGARAMSDIAQLPSPPLRTVIGSDAYKAIMGKIKTYGEEYPKYQELAESTDVEGYQRPT</sequence>
<evidence type="ECO:0000256" key="4">
    <source>
        <dbReference type="RuleBase" id="RU000363"/>
    </source>
</evidence>
<evidence type="ECO:0000256" key="2">
    <source>
        <dbReference type="ARBA" id="ARBA00022857"/>
    </source>
</evidence>
<gene>
    <name evidence="5" type="ORF">LTR91_008715</name>
</gene>
<dbReference type="Gene3D" id="3.40.50.720">
    <property type="entry name" value="NAD(P)-binding Rossmann-like Domain"/>
    <property type="match status" value="1"/>
</dbReference>
<dbReference type="Pfam" id="PF00106">
    <property type="entry name" value="adh_short"/>
    <property type="match status" value="1"/>
</dbReference>
<name>A0AAN6KMH5_9PEZI</name>
<dbReference type="InterPro" id="IPR002347">
    <property type="entry name" value="SDR_fam"/>
</dbReference>
<dbReference type="PROSITE" id="PS00061">
    <property type="entry name" value="ADH_SHORT"/>
    <property type="match status" value="1"/>
</dbReference>
<evidence type="ECO:0000313" key="6">
    <source>
        <dbReference type="Proteomes" id="UP001175353"/>
    </source>
</evidence>